<evidence type="ECO:0000256" key="4">
    <source>
        <dbReference type="ARBA" id="ARBA00022989"/>
    </source>
</evidence>
<keyword evidence="5 6" id="KW-0472">Membrane</keyword>
<feature type="transmembrane region" description="Helical" evidence="6">
    <location>
        <begin position="88"/>
        <end position="109"/>
    </location>
</feature>
<feature type="transmembrane region" description="Helical" evidence="6">
    <location>
        <begin position="115"/>
        <end position="137"/>
    </location>
</feature>
<proteinExistence type="inferred from homology"/>
<evidence type="ECO:0000256" key="5">
    <source>
        <dbReference type="ARBA" id="ARBA00023136"/>
    </source>
</evidence>
<organism evidence="8 9">
    <name type="scientific">Roseibium polysiphoniae</name>
    <dbReference type="NCBI Taxonomy" id="2571221"/>
    <lineage>
        <taxon>Bacteria</taxon>
        <taxon>Pseudomonadati</taxon>
        <taxon>Pseudomonadota</taxon>
        <taxon>Alphaproteobacteria</taxon>
        <taxon>Hyphomicrobiales</taxon>
        <taxon>Stappiaceae</taxon>
        <taxon>Roseibium</taxon>
    </lineage>
</organism>
<evidence type="ECO:0000259" key="7">
    <source>
        <dbReference type="Pfam" id="PF04138"/>
    </source>
</evidence>
<evidence type="ECO:0000256" key="1">
    <source>
        <dbReference type="ARBA" id="ARBA00004141"/>
    </source>
</evidence>
<dbReference type="AlphaFoldDB" id="A0A944CGD1"/>
<comment type="caution">
    <text evidence="8">The sequence shown here is derived from an EMBL/GenBank/DDBJ whole genome shotgun (WGS) entry which is preliminary data.</text>
</comment>
<dbReference type="Pfam" id="PF04138">
    <property type="entry name" value="GtrA_DPMS_TM"/>
    <property type="match status" value="1"/>
</dbReference>
<dbReference type="InterPro" id="IPR007267">
    <property type="entry name" value="GtrA_DPMS_TM"/>
</dbReference>
<sequence>MTSDARSYQDRAKAEAGTAFRFAIVGGVATLTHAGVALLLLESGLLPAFLANVGGFVIAFAVSFLGHHHWSFRTENSGAEAGRRMRRFFLLALAGFALNSSVLAGWLGLTSWPESLGILFSIAVVPALTFLGARLWAFSAKPDAPVQDKS</sequence>
<dbReference type="GO" id="GO:0000271">
    <property type="term" value="P:polysaccharide biosynthetic process"/>
    <property type="evidence" value="ECO:0007669"/>
    <property type="project" value="InterPro"/>
</dbReference>
<protein>
    <submittedName>
        <fullName evidence="8">GtrA family protein</fullName>
    </submittedName>
</protein>
<dbReference type="InterPro" id="IPR051401">
    <property type="entry name" value="GtrA_CellWall_Glycosyl"/>
</dbReference>
<keyword evidence="3 6" id="KW-0812">Transmembrane</keyword>
<feature type="domain" description="GtrA/DPMS transmembrane" evidence="7">
    <location>
        <begin position="21"/>
        <end position="138"/>
    </location>
</feature>
<accession>A0A944CGD1</accession>
<reference evidence="8" key="1">
    <citation type="submission" date="2018-08" db="EMBL/GenBank/DDBJ databases">
        <authorList>
            <person name="Jin W."/>
            <person name="Wang H."/>
            <person name="Yang Y."/>
            <person name="Li M."/>
            <person name="Liu J."/>
        </authorList>
    </citation>
    <scope>NUCLEOTIDE SEQUENCE</scope>
    <source>
        <strain evidence="8">AESS21</strain>
    </source>
</reference>
<dbReference type="PANTHER" id="PTHR38459">
    <property type="entry name" value="PROPHAGE BACTOPRENOL-LINKED GLUCOSE TRANSLOCASE HOMOLOG"/>
    <property type="match status" value="1"/>
</dbReference>
<evidence type="ECO:0000313" key="8">
    <source>
        <dbReference type="EMBL" id="MBS8262082.1"/>
    </source>
</evidence>
<gene>
    <name evidence="8" type="ORF">DYI23_17775</name>
</gene>
<dbReference type="EMBL" id="QTKU01000004">
    <property type="protein sequence ID" value="MBS8262082.1"/>
    <property type="molecule type" value="Genomic_DNA"/>
</dbReference>
<comment type="subcellular location">
    <subcellularLocation>
        <location evidence="1">Membrane</location>
        <topology evidence="1">Multi-pass membrane protein</topology>
    </subcellularLocation>
</comment>
<evidence type="ECO:0000256" key="6">
    <source>
        <dbReference type="SAM" id="Phobius"/>
    </source>
</evidence>
<evidence type="ECO:0000256" key="3">
    <source>
        <dbReference type="ARBA" id="ARBA00022692"/>
    </source>
</evidence>
<keyword evidence="4 6" id="KW-1133">Transmembrane helix</keyword>
<feature type="transmembrane region" description="Helical" evidence="6">
    <location>
        <begin position="20"/>
        <end position="41"/>
    </location>
</feature>
<evidence type="ECO:0000313" key="9">
    <source>
        <dbReference type="Proteomes" id="UP000705379"/>
    </source>
</evidence>
<feature type="transmembrane region" description="Helical" evidence="6">
    <location>
        <begin position="47"/>
        <end position="67"/>
    </location>
</feature>
<evidence type="ECO:0000256" key="2">
    <source>
        <dbReference type="ARBA" id="ARBA00009399"/>
    </source>
</evidence>
<name>A0A944CGD1_9HYPH</name>
<dbReference type="RefSeq" id="WP_153771331.1">
    <property type="nucleotide sequence ID" value="NZ_QTKU01000004.1"/>
</dbReference>
<reference evidence="8" key="2">
    <citation type="journal article" date="2021" name="Microorganisms">
        <title>Bacterial Dimethylsulfoniopropionate Biosynthesis in the East China Sea.</title>
        <authorList>
            <person name="Liu J."/>
            <person name="Zhang Y."/>
            <person name="Liu J."/>
            <person name="Zhong H."/>
            <person name="Williams B.T."/>
            <person name="Zheng Y."/>
            <person name="Curson A.R.J."/>
            <person name="Sun C."/>
            <person name="Sun H."/>
            <person name="Song D."/>
            <person name="Wagner Mackenzie B."/>
            <person name="Bermejo Martinez A."/>
            <person name="Todd J.D."/>
            <person name="Zhang X.H."/>
        </authorList>
    </citation>
    <scope>NUCLEOTIDE SEQUENCE</scope>
    <source>
        <strain evidence="8">AESS21</strain>
    </source>
</reference>
<dbReference type="GO" id="GO:0005886">
    <property type="term" value="C:plasma membrane"/>
    <property type="evidence" value="ECO:0007669"/>
    <property type="project" value="TreeGrafter"/>
</dbReference>
<dbReference type="PANTHER" id="PTHR38459:SF1">
    <property type="entry name" value="PROPHAGE BACTOPRENOL-LINKED GLUCOSE TRANSLOCASE HOMOLOG"/>
    <property type="match status" value="1"/>
</dbReference>
<comment type="similarity">
    <text evidence="2">Belongs to the GtrA family.</text>
</comment>
<dbReference type="Proteomes" id="UP000705379">
    <property type="component" value="Unassembled WGS sequence"/>
</dbReference>